<dbReference type="InterPro" id="IPR002125">
    <property type="entry name" value="CMP_dCMP_dom"/>
</dbReference>
<reference evidence="7" key="1">
    <citation type="journal article" date="2013" name="Nature">
        <title>Pan genome of the phytoplankton Emiliania underpins its global distribution.</title>
        <authorList>
            <person name="Read B.A."/>
            <person name="Kegel J."/>
            <person name="Klute M.J."/>
            <person name="Kuo A."/>
            <person name="Lefebvre S.C."/>
            <person name="Maumus F."/>
            <person name="Mayer C."/>
            <person name="Miller J."/>
            <person name="Monier A."/>
            <person name="Salamov A."/>
            <person name="Young J."/>
            <person name="Aguilar M."/>
            <person name="Claverie J.M."/>
            <person name="Frickenhaus S."/>
            <person name="Gonzalez K."/>
            <person name="Herman E.K."/>
            <person name="Lin Y.C."/>
            <person name="Napier J."/>
            <person name="Ogata H."/>
            <person name="Sarno A.F."/>
            <person name="Shmutz J."/>
            <person name="Schroeder D."/>
            <person name="de Vargas C."/>
            <person name="Verret F."/>
            <person name="von Dassow P."/>
            <person name="Valentin K."/>
            <person name="Van de Peer Y."/>
            <person name="Wheeler G."/>
            <person name="Dacks J.B."/>
            <person name="Delwiche C.F."/>
            <person name="Dyhrman S.T."/>
            <person name="Glockner G."/>
            <person name="John U."/>
            <person name="Richards T."/>
            <person name="Worden A.Z."/>
            <person name="Zhang X."/>
            <person name="Grigoriev I.V."/>
            <person name="Allen A.E."/>
            <person name="Bidle K."/>
            <person name="Borodovsky M."/>
            <person name="Bowler C."/>
            <person name="Brownlee C."/>
            <person name="Cock J.M."/>
            <person name="Elias M."/>
            <person name="Gladyshev V.N."/>
            <person name="Groth M."/>
            <person name="Guda C."/>
            <person name="Hadaegh A."/>
            <person name="Iglesias-Rodriguez M.D."/>
            <person name="Jenkins J."/>
            <person name="Jones B.M."/>
            <person name="Lawson T."/>
            <person name="Leese F."/>
            <person name="Lindquist E."/>
            <person name="Lobanov A."/>
            <person name="Lomsadze A."/>
            <person name="Malik S.B."/>
            <person name="Marsh M.E."/>
            <person name="Mackinder L."/>
            <person name="Mock T."/>
            <person name="Mueller-Roeber B."/>
            <person name="Pagarete A."/>
            <person name="Parker M."/>
            <person name="Probert I."/>
            <person name="Quesneville H."/>
            <person name="Raines C."/>
            <person name="Rensing S.A."/>
            <person name="Riano-Pachon D.M."/>
            <person name="Richier S."/>
            <person name="Rokitta S."/>
            <person name="Shiraiwa Y."/>
            <person name="Soanes D.M."/>
            <person name="van der Giezen M."/>
            <person name="Wahlund T.M."/>
            <person name="Williams B."/>
            <person name="Wilson W."/>
            <person name="Wolfe G."/>
            <person name="Wurch L.L."/>
        </authorList>
    </citation>
    <scope>NUCLEOTIDE SEQUENCE</scope>
</reference>
<dbReference type="InterPro" id="IPR016193">
    <property type="entry name" value="Cytidine_deaminase-like"/>
</dbReference>
<dbReference type="GO" id="GO:0052717">
    <property type="term" value="F:tRNA-specific adenosine-34 deaminase activity"/>
    <property type="evidence" value="ECO:0007669"/>
    <property type="project" value="TreeGrafter"/>
</dbReference>
<dbReference type="PROSITE" id="PS51747">
    <property type="entry name" value="CYT_DCMP_DEAMINASES_2"/>
    <property type="match status" value="1"/>
</dbReference>
<evidence type="ECO:0000256" key="2">
    <source>
        <dbReference type="ARBA" id="ARBA00022801"/>
    </source>
</evidence>
<dbReference type="PROSITE" id="PS00903">
    <property type="entry name" value="CYT_DCMP_DEAMINASES_1"/>
    <property type="match status" value="1"/>
</dbReference>
<keyword evidence="3" id="KW-0862">Zinc</keyword>
<accession>A0A0D3J337</accession>
<dbReference type="GO" id="GO:0005737">
    <property type="term" value="C:cytoplasm"/>
    <property type="evidence" value="ECO:0007669"/>
    <property type="project" value="TreeGrafter"/>
</dbReference>
<dbReference type="InterPro" id="IPR016192">
    <property type="entry name" value="APOBEC/CMP_deaminase_Zn-bd"/>
</dbReference>
<evidence type="ECO:0000313" key="7">
    <source>
        <dbReference type="Proteomes" id="UP000013827"/>
    </source>
</evidence>
<sequence>MDLALSEAAAALEAGEVPVGCVFAHPARGVIGRGRNNTVASRNGTRHAELEAIDRMLDVDGVPPESVAECTLYVTVEPCLMCASALRQLRVSRVVFGAANDKFGGCGSVLSLHADDGASAAGDPPYPAVGGVRKAEAVALLRLFYAQENQNAPQPQKRTRKQLELGAEAARETQHLPGSERGGREPDS</sequence>
<protein>
    <recommendedName>
        <fullName evidence="5">CMP/dCMP-type deaminase domain-containing protein</fullName>
    </recommendedName>
</protein>
<evidence type="ECO:0000313" key="6">
    <source>
        <dbReference type="EnsemblProtists" id="EOD17922"/>
    </source>
</evidence>
<dbReference type="RefSeq" id="XP_005770351.1">
    <property type="nucleotide sequence ID" value="XM_005770294.1"/>
</dbReference>
<dbReference type="SUPFAM" id="SSF53927">
    <property type="entry name" value="Cytidine deaminase-like"/>
    <property type="match status" value="1"/>
</dbReference>
<evidence type="ECO:0000256" key="1">
    <source>
        <dbReference type="ARBA" id="ARBA00022723"/>
    </source>
</evidence>
<dbReference type="Pfam" id="PF00383">
    <property type="entry name" value="dCMP_cyt_deam_1"/>
    <property type="match status" value="1"/>
</dbReference>
<dbReference type="KEGG" id="ehx:EMIHUDRAFT_61598"/>
<keyword evidence="1" id="KW-0479">Metal-binding</keyword>
<dbReference type="GeneID" id="19045914"/>
<name>A0A0D3J337_EMIH1</name>
<dbReference type="CDD" id="cd01285">
    <property type="entry name" value="nucleoside_deaminase"/>
    <property type="match status" value="1"/>
</dbReference>
<dbReference type="OMA" id="PCQMCAG"/>
<keyword evidence="2" id="KW-0378">Hydrolase</keyword>
<dbReference type="Gene3D" id="3.40.140.10">
    <property type="entry name" value="Cytidine Deaminase, domain 2"/>
    <property type="match status" value="1"/>
</dbReference>
<evidence type="ECO:0000259" key="5">
    <source>
        <dbReference type="PROSITE" id="PS51747"/>
    </source>
</evidence>
<dbReference type="AlphaFoldDB" id="A0A0D3J337"/>
<dbReference type="PANTHER" id="PTHR11079:SF149">
    <property type="entry name" value="TRNA-SPECIFIC ADENOSINE DEAMINASE 2"/>
    <property type="match status" value="1"/>
</dbReference>
<proteinExistence type="predicted"/>
<reference evidence="6" key="2">
    <citation type="submission" date="2024-10" db="UniProtKB">
        <authorList>
            <consortium name="EnsemblProtists"/>
        </authorList>
    </citation>
    <scope>IDENTIFICATION</scope>
</reference>
<organism evidence="6 7">
    <name type="scientific">Emiliania huxleyi (strain CCMP1516)</name>
    <dbReference type="NCBI Taxonomy" id="280463"/>
    <lineage>
        <taxon>Eukaryota</taxon>
        <taxon>Haptista</taxon>
        <taxon>Haptophyta</taxon>
        <taxon>Prymnesiophyceae</taxon>
        <taxon>Isochrysidales</taxon>
        <taxon>Noelaerhabdaceae</taxon>
        <taxon>Emiliania</taxon>
    </lineage>
</organism>
<feature type="region of interest" description="Disordered" evidence="4">
    <location>
        <begin position="149"/>
        <end position="188"/>
    </location>
</feature>
<dbReference type="STRING" id="2903.R1C6U9"/>
<dbReference type="HOGENOM" id="CLU_025810_8_1_1"/>
<dbReference type="GO" id="GO:0002100">
    <property type="term" value="P:tRNA wobble adenosine to inosine editing"/>
    <property type="evidence" value="ECO:0007669"/>
    <property type="project" value="TreeGrafter"/>
</dbReference>
<dbReference type="PANTHER" id="PTHR11079">
    <property type="entry name" value="CYTOSINE DEAMINASE FAMILY MEMBER"/>
    <property type="match status" value="1"/>
</dbReference>
<feature type="domain" description="CMP/dCMP-type deaminase" evidence="5">
    <location>
        <begin position="1"/>
        <end position="108"/>
    </location>
</feature>
<dbReference type="GO" id="GO:0008270">
    <property type="term" value="F:zinc ion binding"/>
    <property type="evidence" value="ECO:0007669"/>
    <property type="project" value="InterPro"/>
</dbReference>
<evidence type="ECO:0000256" key="3">
    <source>
        <dbReference type="ARBA" id="ARBA00022833"/>
    </source>
</evidence>
<dbReference type="Proteomes" id="UP000013827">
    <property type="component" value="Unassembled WGS sequence"/>
</dbReference>
<dbReference type="GO" id="GO:0005634">
    <property type="term" value="C:nucleus"/>
    <property type="evidence" value="ECO:0007669"/>
    <property type="project" value="TreeGrafter"/>
</dbReference>
<dbReference type="PaxDb" id="2903-EOD17922"/>
<keyword evidence="7" id="KW-1185">Reference proteome</keyword>
<dbReference type="eggNOG" id="KOG1018">
    <property type="taxonomic scope" value="Eukaryota"/>
</dbReference>
<evidence type="ECO:0000256" key="4">
    <source>
        <dbReference type="SAM" id="MobiDB-lite"/>
    </source>
</evidence>
<dbReference type="EnsemblProtists" id="EOD17922">
    <property type="protein sequence ID" value="EOD17922"/>
    <property type="gene ID" value="EMIHUDRAFT_61598"/>
</dbReference>